<dbReference type="Pfam" id="PF08240">
    <property type="entry name" value="ADH_N"/>
    <property type="match status" value="1"/>
</dbReference>
<keyword evidence="3" id="KW-1185">Reference proteome</keyword>
<organism evidence="2 3">
    <name type="scientific">Acanthamoeba castellanii (strain ATCC 30010 / Neff)</name>
    <dbReference type="NCBI Taxonomy" id="1257118"/>
    <lineage>
        <taxon>Eukaryota</taxon>
        <taxon>Amoebozoa</taxon>
        <taxon>Discosea</taxon>
        <taxon>Longamoebia</taxon>
        <taxon>Centramoebida</taxon>
        <taxon>Acanthamoebidae</taxon>
        <taxon>Acanthamoeba</taxon>
    </lineage>
</organism>
<dbReference type="GeneID" id="14917011"/>
<dbReference type="Gene3D" id="3.90.180.10">
    <property type="entry name" value="Medium-chain alcohol dehydrogenases, catalytic domain"/>
    <property type="match status" value="1"/>
</dbReference>
<accession>L8GW72</accession>
<dbReference type="OrthoDB" id="16124at2759"/>
<dbReference type="AlphaFoldDB" id="L8GW72"/>
<name>L8GW72_ACACF</name>
<dbReference type="InterPro" id="IPR020843">
    <property type="entry name" value="ER"/>
</dbReference>
<dbReference type="SMART" id="SM00829">
    <property type="entry name" value="PKS_ER"/>
    <property type="match status" value="1"/>
</dbReference>
<dbReference type="PANTHER" id="PTHR43677:SF4">
    <property type="entry name" value="QUINONE OXIDOREDUCTASE-LIKE PROTEIN 2"/>
    <property type="match status" value="1"/>
</dbReference>
<dbReference type="SUPFAM" id="SSF51735">
    <property type="entry name" value="NAD(P)-binding Rossmann-fold domains"/>
    <property type="match status" value="1"/>
</dbReference>
<dbReference type="RefSeq" id="XP_004338354.1">
    <property type="nucleotide sequence ID" value="XM_004338306.1"/>
</dbReference>
<reference evidence="2 3" key="1">
    <citation type="journal article" date="2013" name="Genome Biol.">
        <title>Genome of Acanthamoeba castellanii highlights extensive lateral gene transfer and early evolution of tyrosine kinase signaling.</title>
        <authorList>
            <person name="Clarke M."/>
            <person name="Lohan A.J."/>
            <person name="Liu B."/>
            <person name="Lagkouvardos I."/>
            <person name="Roy S."/>
            <person name="Zafar N."/>
            <person name="Bertelli C."/>
            <person name="Schilde C."/>
            <person name="Kianianmomeni A."/>
            <person name="Burglin T.R."/>
            <person name="Frech C."/>
            <person name="Turcotte B."/>
            <person name="Kopec K.O."/>
            <person name="Synnott J.M."/>
            <person name="Choo C."/>
            <person name="Paponov I."/>
            <person name="Finkler A."/>
            <person name="Soon Heng Tan C."/>
            <person name="Hutchins A.P."/>
            <person name="Weinmeier T."/>
            <person name="Rattei T."/>
            <person name="Chu J.S."/>
            <person name="Gimenez G."/>
            <person name="Irimia M."/>
            <person name="Rigden D.J."/>
            <person name="Fitzpatrick D.A."/>
            <person name="Lorenzo-Morales J."/>
            <person name="Bateman A."/>
            <person name="Chiu C.H."/>
            <person name="Tang P."/>
            <person name="Hegemann P."/>
            <person name="Fromm H."/>
            <person name="Raoult D."/>
            <person name="Greub G."/>
            <person name="Miranda-Saavedra D."/>
            <person name="Chen N."/>
            <person name="Nash P."/>
            <person name="Ginger M.L."/>
            <person name="Horn M."/>
            <person name="Schaap P."/>
            <person name="Caler L."/>
            <person name="Loftus B."/>
        </authorList>
    </citation>
    <scope>NUCLEOTIDE SEQUENCE [LARGE SCALE GENOMIC DNA]</scope>
    <source>
        <strain evidence="2 3">Neff</strain>
    </source>
</reference>
<dbReference type="SUPFAM" id="SSF50129">
    <property type="entry name" value="GroES-like"/>
    <property type="match status" value="1"/>
</dbReference>
<proteinExistence type="predicted"/>
<sequence length="382" mass="41779">MEKDEVVVHLDAATALEPTLGGDEVRVEAVAVGVNYADVCVRMGLYASAARYVGWPITPGRTRDAPKLICSVDDCGEQFAGRVVAVGAEVTERKVGECVVGVTRFGAYSSHITVPQDQLFPIPSGFSFTQMAGVPSVFLTAYYAMFELVHPHSWQTLLVHSAAGGVGSSLVQLGKKIAGCKVVGVVGSSHKVQTVYDLGADHVIDKSKENLWEKAREYSPEGYDAVFDANGVETLKESYNHLSCGGKLVIYGFHTMLPKQGGKPNWLKLARDWLWTPSFDPLKMTEENKSVLAFNLSFMFDKKAILADMFRQLLAWLKEGRLVVPPITAFPIEQVADAHKLIESGKSVGSSLFLHKMFAGVHLADTIPKYPRQDCAHYTVLQ</sequence>
<dbReference type="InterPro" id="IPR051397">
    <property type="entry name" value="Zn-ADH-like_protein"/>
</dbReference>
<dbReference type="Gene3D" id="3.40.50.720">
    <property type="entry name" value="NAD(P)-binding Rossmann-like Domain"/>
    <property type="match status" value="1"/>
</dbReference>
<feature type="domain" description="Enoyl reductase (ER)" evidence="1">
    <location>
        <begin position="5"/>
        <end position="353"/>
    </location>
</feature>
<protein>
    <submittedName>
        <fullName evidence="2">Zincbinding dehydrogenase family oxidoreductase</fullName>
    </submittedName>
</protein>
<evidence type="ECO:0000259" key="1">
    <source>
        <dbReference type="SMART" id="SM00829"/>
    </source>
</evidence>
<dbReference type="InterPro" id="IPR011032">
    <property type="entry name" value="GroES-like_sf"/>
</dbReference>
<dbReference type="PANTHER" id="PTHR43677">
    <property type="entry name" value="SHORT-CHAIN DEHYDROGENASE/REDUCTASE"/>
    <property type="match status" value="1"/>
</dbReference>
<dbReference type="GO" id="GO:0016491">
    <property type="term" value="F:oxidoreductase activity"/>
    <property type="evidence" value="ECO:0007669"/>
    <property type="project" value="InterPro"/>
</dbReference>
<evidence type="ECO:0000313" key="3">
    <source>
        <dbReference type="Proteomes" id="UP000011083"/>
    </source>
</evidence>
<dbReference type="Pfam" id="PF13602">
    <property type="entry name" value="ADH_zinc_N_2"/>
    <property type="match status" value="1"/>
</dbReference>
<dbReference type="GO" id="GO:0005739">
    <property type="term" value="C:mitochondrion"/>
    <property type="evidence" value="ECO:0007669"/>
    <property type="project" value="TreeGrafter"/>
</dbReference>
<dbReference type="CDD" id="cd08275">
    <property type="entry name" value="MDR3"/>
    <property type="match status" value="1"/>
</dbReference>
<dbReference type="STRING" id="1257118.L8GW72"/>
<dbReference type="InterPro" id="IPR013154">
    <property type="entry name" value="ADH-like_N"/>
</dbReference>
<dbReference type="VEuPathDB" id="AmoebaDB:ACA1_203960"/>
<dbReference type="KEGG" id="acan:ACA1_203960"/>
<dbReference type="InterPro" id="IPR036291">
    <property type="entry name" value="NAD(P)-bd_dom_sf"/>
</dbReference>
<dbReference type="EMBL" id="KB008001">
    <property type="protein sequence ID" value="ELR16341.1"/>
    <property type="molecule type" value="Genomic_DNA"/>
</dbReference>
<dbReference type="Proteomes" id="UP000011083">
    <property type="component" value="Unassembled WGS sequence"/>
</dbReference>
<gene>
    <name evidence="2" type="ORF">ACA1_203960</name>
</gene>
<dbReference type="OMA" id="KHEVIKQ"/>
<evidence type="ECO:0000313" key="2">
    <source>
        <dbReference type="EMBL" id="ELR16341.1"/>
    </source>
</evidence>